<dbReference type="FunFam" id="3.20.20.80:FF:000004">
    <property type="entry name" value="Beta-glucosidase 6-phospho-beta-glucosidase"/>
    <property type="match status" value="1"/>
</dbReference>
<feature type="active site" description="Nucleophile" evidence="4">
    <location>
        <position position="368"/>
    </location>
</feature>
<dbReference type="OrthoDB" id="1637462at2"/>
<protein>
    <submittedName>
        <fullName evidence="7">Aryl-phospho-beta-D-glucosidase bglH</fullName>
    </submittedName>
</protein>
<accession>A0A0R2IJ68</accession>
<dbReference type="InterPro" id="IPR017853">
    <property type="entry name" value="GH"/>
</dbReference>
<dbReference type="InterPro" id="IPR018120">
    <property type="entry name" value="Glyco_hydro_1_AS"/>
</dbReference>
<proteinExistence type="inferred from homology"/>
<dbReference type="Pfam" id="PF00232">
    <property type="entry name" value="Glyco_hydro_1"/>
    <property type="match status" value="1"/>
</dbReference>
<keyword evidence="8" id="KW-1185">Reference proteome</keyword>
<dbReference type="RefSeq" id="WP_057752691.1">
    <property type="nucleotide sequence ID" value="NZ_BJVH01000012.1"/>
</dbReference>
<dbReference type="GO" id="GO:0016052">
    <property type="term" value="P:carbohydrate catabolic process"/>
    <property type="evidence" value="ECO:0007669"/>
    <property type="project" value="TreeGrafter"/>
</dbReference>
<organism evidence="7 8">
    <name type="scientific">Pediococcus cellicola</name>
    <dbReference type="NCBI Taxonomy" id="319652"/>
    <lineage>
        <taxon>Bacteria</taxon>
        <taxon>Bacillati</taxon>
        <taxon>Bacillota</taxon>
        <taxon>Bacilli</taxon>
        <taxon>Lactobacillales</taxon>
        <taxon>Lactobacillaceae</taxon>
        <taxon>Pediococcus</taxon>
    </lineage>
</organism>
<dbReference type="PATRIC" id="fig|319652.3.peg.541"/>
<dbReference type="SUPFAM" id="SSF51445">
    <property type="entry name" value="(Trans)glycosidases"/>
    <property type="match status" value="1"/>
</dbReference>
<evidence type="ECO:0000313" key="8">
    <source>
        <dbReference type="Proteomes" id="UP000051568"/>
    </source>
</evidence>
<dbReference type="Gene3D" id="3.20.20.80">
    <property type="entry name" value="Glycosidases"/>
    <property type="match status" value="1"/>
</dbReference>
<evidence type="ECO:0000256" key="5">
    <source>
        <dbReference type="RuleBase" id="RU003690"/>
    </source>
</evidence>
<keyword evidence="3 6" id="KW-0326">Glycosidase</keyword>
<evidence type="ECO:0000256" key="3">
    <source>
        <dbReference type="ARBA" id="ARBA00023295"/>
    </source>
</evidence>
<dbReference type="PROSITE" id="PS00653">
    <property type="entry name" value="GLYCOSYL_HYDROL_F1_2"/>
    <property type="match status" value="1"/>
</dbReference>
<gene>
    <name evidence="7" type="ORF">IV80_GL000535</name>
</gene>
<dbReference type="AlphaFoldDB" id="A0A0R2IJ68"/>
<evidence type="ECO:0000256" key="1">
    <source>
        <dbReference type="ARBA" id="ARBA00010838"/>
    </source>
</evidence>
<sequence>MKVFPEKFLWGGAIAANQAEGAWNVDGKGVAITDVTANGIAKNIHDQKVESGKFYPSHEAIDFYHRYSEDLEYMAELGLRCFRTSISWTRIYPTGEEEKPNEAGLKFYDELFNKMLSLGIQPVITISHYETPLNLYHKYNGWESKKLIPLFEKYCRTIFERFGNKVKYWMTFNEMNNVHTIPYAAAGMDLSGDYAHQLLQVYQATHNMYVANALANRLAKEIMPDAHMGIMLSLSQAAVYPASPNPKDVWGTLQLQRRTFVSADVQLKGEYPGYVKRIWRDYKIQPDITDDELKLIKKYTSEYLAFSYYRSSTFENGMKIYGDTGGVVGKPNPYLKDSAWGWPIDPLGLRWMCNLVQDRYGCPMFIVENGLGAADTVDSDGKIHDQERSDYLIEHLKALGEAIKDGCDVIGYTWWGPIDIVSAGTGEMKKRYGFVYVDRDNKGNGSLKRIKKDSFNIYKKIIASNGESLFES</sequence>
<comment type="similarity">
    <text evidence="1 5">Belongs to the glycosyl hydrolase 1 family.</text>
</comment>
<dbReference type="PANTHER" id="PTHR10353:SF122">
    <property type="entry name" value="6-PHOSPHO-BETA-GLUCOSIDASE ASCB-RELATED"/>
    <property type="match status" value="1"/>
</dbReference>
<dbReference type="GO" id="GO:0005829">
    <property type="term" value="C:cytosol"/>
    <property type="evidence" value="ECO:0007669"/>
    <property type="project" value="TreeGrafter"/>
</dbReference>
<dbReference type="PRINTS" id="PR00131">
    <property type="entry name" value="GLHYDRLASE1"/>
</dbReference>
<dbReference type="STRING" id="319652.IV80_GL000535"/>
<dbReference type="GO" id="GO:0008422">
    <property type="term" value="F:beta-glucosidase activity"/>
    <property type="evidence" value="ECO:0007669"/>
    <property type="project" value="TreeGrafter"/>
</dbReference>
<keyword evidence="2 6" id="KW-0378">Hydrolase</keyword>
<dbReference type="PROSITE" id="PS00572">
    <property type="entry name" value="GLYCOSYL_HYDROL_F1_1"/>
    <property type="match status" value="1"/>
</dbReference>
<dbReference type="EMBL" id="JQBR01000013">
    <property type="protein sequence ID" value="KRN65025.1"/>
    <property type="molecule type" value="Genomic_DNA"/>
</dbReference>
<dbReference type="InterPro" id="IPR033132">
    <property type="entry name" value="GH_1_N_CS"/>
</dbReference>
<reference evidence="7 8" key="1">
    <citation type="journal article" date="2015" name="Genome Announc.">
        <title>Expanding the biotechnology potential of lactobacilli through comparative genomics of 213 strains and associated genera.</title>
        <authorList>
            <person name="Sun Z."/>
            <person name="Harris H.M."/>
            <person name="McCann A."/>
            <person name="Guo C."/>
            <person name="Argimon S."/>
            <person name="Zhang W."/>
            <person name="Yang X."/>
            <person name="Jeffery I.B."/>
            <person name="Cooney J.C."/>
            <person name="Kagawa T.F."/>
            <person name="Liu W."/>
            <person name="Song Y."/>
            <person name="Salvetti E."/>
            <person name="Wrobel A."/>
            <person name="Rasinkangas P."/>
            <person name="Parkhill J."/>
            <person name="Rea M.C."/>
            <person name="O'Sullivan O."/>
            <person name="Ritari J."/>
            <person name="Douillard F.P."/>
            <person name="Paul Ross R."/>
            <person name="Yang R."/>
            <person name="Briner A.E."/>
            <person name="Felis G.E."/>
            <person name="de Vos W.M."/>
            <person name="Barrangou R."/>
            <person name="Klaenhammer T.R."/>
            <person name="Caufield P.W."/>
            <person name="Cui Y."/>
            <person name="Zhang H."/>
            <person name="O'Toole P.W."/>
        </authorList>
    </citation>
    <scope>NUCLEOTIDE SEQUENCE [LARGE SCALE GENOMIC DNA]</scope>
    <source>
        <strain evidence="7 8">DSM 17757</strain>
    </source>
</reference>
<name>A0A0R2IJ68_9LACO</name>
<comment type="caution">
    <text evidence="7">The sequence shown here is derived from an EMBL/GenBank/DDBJ whole genome shotgun (WGS) entry which is preliminary data.</text>
</comment>
<evidence type="ECO:0000313" key="7">
    <source>
        <dbReference type="EMBL" id="KRN65025.1"/>
    </source>
</evidence>
<dbReference type="InterPro" id="IPR001360">
    <property type="entry name" value="Glyco_hydro_1"/>
</dbReference>
<dbReference type="Proteomes" id="UP000051568">
    <property type="component" value="Unassembled WGS sequence"/>
</dbReference>
<evidence type="ECO:0000256" key="6">
    <source>
        <dbReference type="RuleBase" id="RU004468"/>
    </source>
</evidence>
<dbReference type="PANTHER" id="PTHR10353">
    <property type="entry name" value="GLYCOSYL HYDROLASE"/>
    <property type="match status" value="1"/>
</dbReference>
<evidence type="ECO:0000256" key="2">
    <source>
        <dbReference type="ARBA" id="ARBA00022801"/>
    </source>
</evidence>
<evidence type="ECO:0000256" key="4">
    <source>
        <dbReference type="PROSITE-ProRule" id="PRU10055"/>
    </source>
</evidence>